<sequence length="781" mass="82310">MGQENTETNRTFCVRTAIPTECIDAQLEASSFAFQLPYNSEVGCAGACFSVGALALLRSSQLAADPSGDAFDFSVRKQFDSCRCVGRGDLRPQADSEVEGRRYCTRAIEVFQAFNGVDCRIQGWNLIGSAVQCARAARFLSWNCTSDCDGNTSDLTRPAGCYGTQQLGLEVNRVDPNLVSGVNESLSQICFRNAREKFKFFDSGSCVVDGWSLIQSPEQCARAANVLGSFCAQQEPNSARCVDIGSANSSLSSGCFGTIEDGFSFNRLTDVDHGPQGGFGYACVKATESEDYLFKEACAIGQAPSNSSFIFERNLRPEDCGIACTAAGGVAYDLEPGSSGSSDSCRCIDVEDARSPSDDDAGRLYCAPTPPVSTSCVAGTRQGAPTIFETTWSDEEACAATCWAAGGADARAGLVGFDVDSNPAAGTCACIYTSQAVSSSSSATRRSCTYDVPGLLALIEGGSTRRPLSQPTKAKPKPKPSPSSGRPVSLLEYGNASNASQVHRVCAAGEAQPGAVFLFQRDLPEEVGCAMACFAIGGVAFDYTLTSQANSCRCMAAEGASGPQSQGNDGRVYCARPVSFSCQEAGQVPQEIYSNILTDAFTDLNACAAFCFVAGGVDAHAGRVIFDHTPQGAENCRCVIPGAAAPRPDGGPQGRRLCRLNDVDSPLCSPHGCSVGYSSESGEMIFGRGSDVSFQPRFFLRSPAGVVKDGTCIYKGDRFVLAASGDPALTTDCGLYGCRVATVNDTDMAFVSGGARPTTFYWRPLLSESGAYDDELRDTLL</sequence>
<organism evidence="2 3">
    <name type="scientific">Symbiodinium natans</name>
    <dbReference type="NCBI Taxonomy" id="878477"/>
    <lineage>
        <taxon>Eukaryota</taxon>
        <taxon>Sar</taxon>
        <taxon>Alveolata</taxon>
        <taxon>Dinophyceae</taxon>
        <taxon>Suessiales</taxon>
        <taxon>Symbiodiniaceae</taxon>
        <taxon>Symbiodinium</taxon>
    </lineage>
</organism>
<dbReference type="Proteomes" id="UP000604046">
    <property type="component" value="Unassembled WGS sequence"/>
</dbReference>
<dbReference type="EMBL" id="CAJNDS010002832">
    <property type="protein sequence ID" value="CAE7612772.1"/>
    <property type="molecule type" value="Genomic_DNA"/>
</dbReference>
<gene>
    <name evidence="2" type="ORF">SNAT2548_LOCUS34846</name>
</gene>
<keyword evidence="3" id="KW-1185">Reference proteome</keyword>
<evidence type="ECO:0000313" key="2">
    <source>
        <dbReference type="EMBL" id="CAE7612772.1"/>
    </source>
</evidence>
<evidence type="ECO:0000256" key="1">
    <source>
        <dbReference type="SAM" id="MobiDB-lite"/>
    </source>
</evidence>
<accession>A0A812V3X6</accession>
<dbReference type="AlphaFoldDB" id="A0A812V3X6"/>
<evidence type="ECO:0000313" key="3">
    <source>
        <dbReference type="Proteomes" id="UP000604046"/>
    </source>
</evidence>
<protein>
    <submittedName>
        <fullName evidence="2">Uncharacterized protein</fullName>
    </submittedName>
</protein>
<name>A0A812V3X6_9DINO</name>
<proteinExistence type="predicted"/>
<feature type="region of interest" description="Disordered" evidence="1">
    <location>
        <begin position="461"/>
        <end position="490"/>
    </location>
</feature>
<reference evidence="2" key="1">
    <citation type="submission" date="2021-02" db="EMBL/GenBank/DDBJ databases">
        <authorList>
            <person name="Dougan E. K."/>
            <person name="Rhodes N."/>
            <person name="Thang M."/>
            <person name="Chan C."/>
        </authorList>
    </citation>
    <scope>NUCLEOTIDE SEQUENCE</scope>
</reference>
<comment type="caution">
    <text evidence="2">The sequence shown here is derived from an EMBL/GenBank/DDBJ whole genome shotgun (WGS) entry which is preliminary data.</text>
</comment>